<proteinExistence type="predicted"/>
<protein>
    <recommendedName>
        <fullName evidence="2">Cytochrome C</fullName>
    </recommendedName>
</protein>
<dbReference type="GO" id="GO:0022900">
    <property type="term" value="P:electron transport chain"/>
    <property type="evidence" value="ECO:0007669"/>
    <property type="project" value="InterPro"/>
</dbReference>
<dbReference type="InterPro" id="IPR010980">
    <property type="entry name" value="Cyt_c/b562"/>
</dbReference>
<dbReference type="GO" id="GO:0005506">
    <property type="term" value="F:iron ion binding"/>
    <property type="evidence" value="ECO:0007669"/>
    <property type="project" value="InterPro"/>
</dbReference>
<dbReference type="AlphaFoldDB" id="A0A1J5R6Q5"/>
<name>A0A1J5R6Q5_9ZZZZ</name>
<accession>A0A1J5R6Q5</accession>
<evidence type="ECO:0000313" key="1">
    <source>
        <dbReference type="EMBL" id="OIQ83837.1"/>
    </source>
</evidence>
<dbReference type="GO" id="GO:0020037">
    <property type="term" value="F:heme binding"/>
    <property type="evidence" value="ECO:0007669"/>
    <property type="project" value="InterPro"/>
</dbReference>
<dbReference type="GO" id="GO:0009055">
    <property type="term" value="F:electron transfer activity"/>
    <property type="evidence" value="ECO:0007669"/>
    <property type="project" value="InterPro"/>
</dbReference>
<sequence>MKPSKLALFSVALWLTTAGVAAWLFVHGQTAPGTDGRKAVQLTPQERDLVLQEMRGLLQATHGVLEGLSKDDLPLVEKSARAGGMAAAADVNPMLMAKLPLEFKQLGMSVHQGMDDIARAAEHQEPKAAILQRMSDQLGSCVACHAAWQLPVSVTRAGMAQNTVK</sequence>
<organism evidence="1">
    <name type="scientific">mine drainage metagenome</name>
    <dbReference type="NCBI Taxonomy" id="410659"/>
    <lineage>
        <taxon>unclassified sequences</taxon>
        <taxon>metagenomes</taxon>
        <taxon>ecological metagenomes</taxon>
    </lineage>
</organism>
<reference evidence="1" key="1">
    <citation type="submission" date="2016-10" db="EMBL/GenBank/DDBJ databases">
        <title>Sequence of Gallionella enrichment culture.</title>
        <authorList>
            <person name="Poehlein A."/>
            <person name="Muehling M."/>
            <person name="Daniel R."/>
        </authorList>
    </citation>
    <scope>NUCLEOTIDE SEQUENCE</scope>
</reference>
<comment type="caution">
    <text evidence="1">The sequence shown here is derived from an EMBL/GenBank/DDBJ whole genome shotgun (WGS) entry which is preliminary data.</text>
</comment>
<evidence type="ECO:0008006" key="2">
    <source>
        <dbReference type="Google" id="ProtNLM"/>
    </source>
</evidence>
<dbReference type="SUPFAM" id="SSF47175">
    <property type="entry name" value="Cytochromes"/>
    <property type="match status" value="1"/>
</dbReference>
<gene>
    <name evidence="1" type="ORF">GALL_343560</name>
</gene>
<dbReference type="EMBL" id="MLJW01000668">
    <property type="protein sequence ID" value="OIQ83837.1"/>
    <property type="molecule type" value="Genomic_DNA"/>
</dbReference>